<dbReference type="RefSeq" id="WP_067012856.1">
    <property type="nucleotide sequence ID" value="NZ_FLOB01000001.1"/>
</dbReference>
<feature type="chain" id="PRO_5008378846" description="Bacterial lipoprotein (DUF940)" evidence="1">
    <location>
        <begin position="21"/>
        <end position="738"/>
    </location>
</feature>
<feature type="signal peptide" evidence="1">
    <location>
        <begin position="1"/>
        <end position="20"/>
    </location>
</feature>
<keyword evidence="1" id="KW-0732">Signal</keyword>
<dbReference type="STRING" id="1792290.MSP8886_00804"/>
<dbReference type="InterPro" id="IPR010344">
    <property type="entry name" value="YbjH"/>
</dbReference>
<organism evidence="2 3">
    <name type="scientific">Marinomonas spartinae</name>
    <dbReference type="NCBI Taxonomy" id="1792290"/>
    <lineage>
        <taxon>Bacteria</taxon>
        <taxon>Pseudomonadati</taxon>
        <taxon>Pseudomonadota</taxon>
        <taxon>Gammaproteobacteria</taxon>
        <taxon>Oceanospirillales</taxon>
        <taxon>Oceanospirillaceae</taxon>
        <taxon>Marinomonas</taxon>
    </lineage>
</organism>
<dbReference type="Proteomes" id="UP000092544">
    <property type="component" value="Unassembled WGS sequence"/>
</dbReference>
<gene>
    <name evidence="2" type="ORF">MSP8886_00804</name>
</gene>
<sequence>MLYPRFILISLIACSSLVHASNEEQPLLSPPFVLPPFKPTQMDFGGVGLMQMPTGRMAKDGEFNAGYSHNDNYNFYTLSIQLMPWLESTIRYTQVSDALYSNDPQFSGNTKYTDKGIDLKLRLLKESQYLPETSLGFRDIGGTGLFDGEFIAATKRLSTNRFGQFDFTLGLGWGYLGRRNNIKNPFCTLSNRLCQRSNQYSGNGGEIDYKRFFHGDTALFGGIEYQTPYEPLRLKLEYDSNNYRQDYAETHGNANLTPSTPWNIGAVYAVNDFTNLKLSYERGNTLTLGINLHANFNDQPSIWKATPVPALTNNHPIKLTDVNWKKLDDDLSKIAGYQNSEFYHHGDTVTVVAHQTQYRDRNLAHERAAAVLANALPTKIKQYDVIEQDQRIPLTNTQINADKYKKVANVSYINANIKDATQPTKINKATLNTKPIYDGQSTFQYGFGPHLEQSFGSPETFYLYSLDLDGYASYWFNPHLQLSSSLSFHVLNNYDKFNFLKLNDGTNNYRVRSLVRAYMDKDTSISNLQLTWFEKYHSNWYQQVYAGYLETMFAGVGSEVLYRQPNANWAIGADLNLVSQRDPNTTFGIYNNIHGYGQNTKVLVKKPTGHLSVYYEPRWKAMDNLLFRVDVGQFLAQDFGTRVDISRQFKTGIIVGAFAAKTTMSAKDYGEGSFTKGFYISIPFDLMSIHPTTERGTLPWQPLTRDGGQMLAKRYSLFNITDPVSPWFGRPSSIGKSE</sequence>
<evidence type="ECO:0008006" key="4">
    <source>
        <dbReference type="Google" id="ProtNLM"/>
    </source>
</evidence>
<evidence type="ECO:0000313" key="2">
    <source>
        <dbReference type="EMBL" id="SBS27104.1"/>
    </source>
</evidence>
<dbReference type="EMBL" id="FLOB01000001">
    <property type="protein sequence ID" value="SBS27104.1"/>
    <property type="molecule type" value="Genomic_DNA"/>
</dbReference>
<keyword evidence="3" id="KW-1185">Reference proteome</keyword>
<name>A0A1A8T700_9GAMM</name>
<dbReference type="AlphaFoldDB" id="A0A1A8T700"/>
<accession>A0A1A8T700</accession>
<protein>
    <recommendedName>
        <fullName evidence="4">Bacterial lipoprotein (DUF940)</fullName>
    </recommendedName>
</protein>
<evidence type="ECO:0000256" key="1">
    <source>
        <dbReference type="SAM" id="SignalP"/>
    </source>
</evidence>
<dbReference type="OrthoDB" id="19542at2"/>
<reference evidence="2 3" key="1">
    <citation type="submission" date="2016-06" db="EMBL/GenBank/DDBJ databases">
        <authorList>
            <person name="Kjaerup R.B."/>
            <person name="Dalgaard T.S."/>
            <person name="Juul-Madsen H.R."/>
        </authorList>
    </citation>
    <scope>NUCLEOTIDE SEQUENCE [LARGE SCALE GENOMIC DNA]</scope>
    <source>
        <strain evidence="2 3">CECT 8886</strain>
    </source>
</reference>
<evidence type="ECO:0000313" key="3">
    <source>
        <dbReference type="Proteomes" id="UP000092544"/>
    </source>
</evidence>
<dbReference type="Pfam" id="PF06082">
    <property type="entry name" value="YjbH"/>
    <property type="match status" value="1"/>
</dbReference>
<proteinExistence type="predicted"/>